<evidence type="ECO:0000313" key="1">
    <source>
        <dbReference type="EMBL" id="WND02691.1"/>
    </source>
</evidence>
<dbReference type="InterPro" id="IPR016155">
    <property type="entry name" value="Mopterin_synth/thiamin_S_b"/>
</dbReference>
<sequence>MITLQLFGAFRDFNESNKLSLEYSEGMTVNEVKNQIRQHFQGQESFLLLLDRSRLADDTHIFLDGEKLNSPGDYALLPPVNGG</sequence>
<dbReference type="AlphaFoldDB" id="A0AA52H913"/>
<gene>
    <name evidence="1" type="ORF">QGN29_14150</name>
</gene>
<name>A0AA52H913_9PROT</name>
<accession>A0AA52H913</accession>
<dbReference type="SUPFAM" id="SSF54285">
    <property type="entry name" value="MoaD/ThiS"/>
    <property type="match status" value="1"/>
</dbReference>
<dbReference type="RefSeq" id="WP_310798527.1">
    <property type="nucleotide sequence ID" value="NZ_CP123872.1"/>
</dbReference>
<evidence type="ECO:0000313" key="2">
    <source>
        <dbReference type="Proteomes" id="UP001268683"/>
    </source>
</evidence>
<evidence type="ECO:0008006" key="3">
    <source>
        <dbReference type="Google" id="ProtNLM"/>
    </source>
</evidence>
<protein>
    <recommendedName>
        <fullName evidence="3">MoaD/ThiS family protein</fullName>
    </recommendedName>
</protein>
<dbReference type="EMBL" id="CP123872">
    <property type="protein sequence ID" value="WND02691.1"/>
    <property type="molecule type" value="Genomic_DNA"/>
</dbReference>
<reference evidence="1" key="1">
    <citation type="submission" date="2023-04" db="EMBL/GenBank/DDBJ databases">
        <title>Complete genome sequence of Temperatibacter marinus.</title>
        <authorList>
            <person name="Rong J.-C."/>
            <person name="Yi M.-L."/>
            <person name="Zhao Q."/>
        </authorList>
    </citation>
    <scope>NUCLEOTIDE SEQUENCE</scope>
    <source>
        <strain evidence="1">NBRC 110045</strain>
    </source>
</reference>
<dbReference type="KEGG" id="tmk:QGN29_14150"/>
<organism evidence="1 2">
    <name type="scientific">Temperatibacter marinus</name>
    <dbReference type="NCBI Taxonomy" id="1456591"/>
    <lineage>
        <taxon>Bacteria</taxon>
        <taxon>Pseudomonadati</taxon>
        <taxon>Pseudomonadota</taxon>
        <taxon>Alphaproteobacteria</taxon>
        <taxon>Kordiimonadales</taxon>
        <taxon>Temperatibacteraceae</taxon>
        <taxon>Temperatibacter</taxon>
    </lineage>
</organism>
<dbReference type="Gene3D" id="3.10.20.30">
    <property type="match status" value="1"/>
</dbReference>
<dbReference type="Proteomes" id="UP001268683">
    <property type="component" value="Chromosome"/>
</dbReference>
<keyword evidence="2" id="KW-1185">Reference proteome</keyword>
<dbReference type="InterPro" id="IPR012675">
    <property type="entry name" value="Beta-grasp_dom_sf"/>
</dbReference>
<proteinExistence type="predicted"/>